<dbReference type="EMBL" id="CP053708">
    <property type="protein sequence ID" value="QKE91170.1"/>
    <property type="molecule type" value="Genomic_DNA"/>
</dbReference>
<dbReference type="AlphaFoldDB" id="A0A6M8HS65"/>
<dbReference type="Gene3D" id="1.50.10.10">
    <property type="match status" value="1"/>
</dbReference>
<comment type="similarity">
    <text evidence="1">Belongs to the N-acylglucosamine 2-epimerase family.</text>
</comment>
<dbReference type="Pfam" id="PF07221">
    <property type="entry name" value="GlcNAc_2-epim"/>
    <property type="match status" value="1"/>
</dbReference>
<sequence length="414" mass="46221">MLAGPITPTRPGSSQAAEIRRVQDGLRAWIFDLALPFWSTVGMDRSRSGQMRGACEQLTLAGAPAQPGFTRMRVQARQLYVFSEAAARGFEGAGTIAARIHRFMTREGAASDGGWARLLDPDGHVLDPTNDLYDLAFVLFALARYARLTGEPEPLRQAGHTLVFLRQRMARSSGGFSNVDPPQPGWRQQNPHMHLLEAALELFDVSRDERWAVLARQLVTLFRTRLIERGSDTLGEYFHESWLRAVGIDGDKVEPGHHAEWVWLLDRHQTLLGDRTLRLARRLDGICTRHAIGPETGLMRDEIGREGNLRRGSARLWVQTEMLRANCVMHRVAAANSDPVDARARLAAIVRTTDNLLTRYLVGAESKVLPPGTWIDQLDAFAQPAIDKIPTSSFYHIMAGWVELDQLRPSVDAV</sequence>
<evidence type="ECO:0000313" key="4">
    <source>
        <dbReference type="Proteomes" id="UP000500767"/>
    </source>
</evidence>
<keyword evidence="4" id="KW-1185">Reference proteome</keyword>
<evidence type="ECO:0000256" key="2">
    <source>
        <dbReference type="ARBA" id="ARBA00023235"/>
    </source>
</evidence>
<dbReference type="SUPFAM" id="SSF48208">
    <property type="entry name" value="Six-hairpin glycosidases"/>
    <property type="match status" value="1"/>
</dbReference>
<protein>
    <submittedName>
        <fullName evidence="3">Mannose-6-phosphate isomerase</fullName>
    </submittedName>
</protein>
<dbReference type="InterPro" id="IPR008928">
    <property type="entry name" value="6-hairpin_glycosidase_sf"/>
</dbReference>
<evidence type="ECO:0000313" key="3">
    <source>
        <dbReference type="EMBL" id="QKE91170.1"/>
    </source>
</evidence>
<keyword evidence="2 3" id="KW-0413">Isomerase</keyword>
<organism evidence="3 4">
    <name type="scientific">Lichenicola cladoniae</name>
    <dbReference type="NCBI Taxonomy" id="1484109"/>
    <lineage>
        <taxon>Bacteria</taxon>
        <taxon>Pseudomonadati</taxon>
        <taxon>Pseudomonadota</taxon>
        <taxon>Alphaproteobacteria</taxon>
        <taxon>Acetobacterales</taxon>
        <taxon>Acetobacteraceae</taxon>
        <taxon>Lichenicola</taxon>
    </lineage>
</organism>
<accession>A0A6M8HS65</accession>
<dbReference type="RefSeq" id="WP_171833307.1">
    <property type="nucleotide sequence ID" value="NZ_CP053708.1"/>
</dbReference>
<dbReference type="GO" id="GO:0016853">
    <property type="term" value="F:isomerase activity"/>
    <property type="evidence" value="ECO:0007669"/>
    <property type="project" value="UniProtKB-KW"/>
</dbReference>
<dbReference type="KEGG" id="lck:HN018_14950"/>
<dbReference type="InterPro" id="IPR012341">
    <property type="entry name" value="6hp_glycosidase-like_sf"/>
</dbReference>
<reference evidence="3 4" key="1">
    <citation type="journal article" date="2014" name="World J. Microbiol. Biotechnol.">
        <title>Biodiversity and physiological characteristics of Antarctic and Arctic lichens-associated bacteria.</title>
        <authorList>
            <person name="Lee Y.M."/>
            <person name="Kim E.H."/>
            <person name="Lee H.K."/>
            <person name="Hong S.G."/>
        </authorList>
    </citation>
    <scope>NUCLEOTIDE SEQUENCE [LARGE SCALE GENOMIC DNA]</scope>
    <source>
        <strain evidence="3 4">PAMC 26569</strain>
    </source>
</reference>
<dbReference type="PANTHER" id="PTHR15108">
    <property type="entry name" value="N-ACYLGLUCOSAMINE-2-EPIMERASE"/>
    <property type="match status" value="1"/>
</dbReference>
<dbReference type="GO" id="GO:0005975">
    <property type="term" value="P:carbohydrate metabolic process"/>
    <property type="evidence" value="ECO:0007669"/>
    <property type="project" value="InterPro"/>
</dbReference>
<dbReference type="InterPro" id="IPR010819">
    <property type="entry name" value="AGE/CE"/>
</dbReference>
<gene>
    <name evidence="3" type="ORF">HN018_14950</name>
</gene>
<proteinExistence type="inferred from homology"/>
<name>A0A6M8HS65_9PROT</name>
<evidence type="ECO:0000256" key="1">
    <source>
        <dbReference type="ARBA" id="ARBA00008558"/>
    </source>
</evidence>
<dbReference type="Proteomes" id="UP000500767">
    <property type="component" value="Chromosome"/>
</dbReference>